<evidence type="ECO:0000256" key="3">
    <source>
        <dbReference type="ARBA" id="ARBA00022519"/>
    </source>
</evidence>
<gene>
    <name evidence="9" type="primary">ftsQ</name>
    <name evidence="11" type="ORF">SAMN02745977_02022</name>
</gene>
<dbReference type="InterPro" id="IPR026579">
    <property type="entry name" value="FtsQ"/>
</dbReference>
<dbReference type="PANTHER" id="PTHR35851:SF1">
    <property type="entry name" value="CELL DIVISION PROTEIN FTSQ"/>
    <property type="match status" value="1"/>
</dbReference>
<dbReference type="Pfam" id="PF08478">
    <property type="entry name" value="POTRA_1"/>
    <property type="match status" value="1"/>
</dbReference>
<sequence>MNAPQPVTTTTDIRLMNATASLLFGLVLLGALISAAWWFTRLPQFSLKGIQVSGHATHTTPFALRSQVLPRLTGNFFSIRLEEARDVFEQQPWVRQAVVSRVFPNQLAVRLEEHEEVAYWGDDEEGMRLLNRQGEVFDGNPEEVANIELPRLSGPDEQSASVLLMYRRLGPLFNPLEARITALDLDPRGYWSLSLNNDTVINLGSGNEQELAARIRQFVQTIGAVTARYGRSFADLQYADLRYKTGYALRLKGVGTLESPDGNAGKGQPTKPKT</sequence>
<dbReference type="Pfam" id="PF03799">
    <property type="entry name" value="FtsQ_DivIB_C"/>
    <property type="match status" value="1"/>
</dbReference>
<comment type="function">
    <text evidence="9">Essential cell division protein. May link together the upstream cell division proteins, which are predominantly cytoplasmic, with the downstream cell division proteins, which are predominantly periplasmic. May control correct divisome assembly.</text>
</comment>
<dbReference type="EMBL" id="FOCW01000006">
    <property type="protein sequence ID" value="SEN78055.1"/>
    <property type="molecule type" value="Genomic_DNA"/>
</dbReference>
<dbReference type="InterPro" id="IPR013685">
    <property type="entry name" value="POTRA_FtsQ_type"/>
</dbReference>
<name>A0A1H8JCE9_9BURK</name>
<dbReference type="STRING" id="1121117.SAMN02745977_02022"/>
<evidence type="ECO:0000259" key="10">
    <source>
        <dbReference type="PROSITE" id="PS51779"/>
    </source>
</evidence>
<keyword evidence="3 9" id="KW-0997">Cell inner membrane</keyword>
<dbReference type="GO" id="GO:0032153">
    <property type="term" value="C:cell division site"/>
    <property type="evidence" value="ECO:0007669"/>
    <property type="project" value="UniProtKB-UniRule"/>
</dbReference>
<keyword evidence="5 9" id="KW-0812">Transmembrane</keyword>
<keyword evidence="6 9" id="KW-1133">Transmembrane helix</keyword>
<feature type="domain" description="POTRA" evidence="10">
    <location>
        <begin position="45"/>
        <end position="114"/>
    </location>
</feature>
<dbReference type="Proteomes" id="UP000199531">
    <property type="component" value="Unassembled WGS sequence"/>
</dbReference>
<protein>
    <recommendedName>
        <fullName evidence="9">Cell division protein FtsQ</fullName>
    </recommendedName>
</protein>
<keyword evidence="12" id="KW-1185">Reference proteome</keyword>
<reference evidence="11 12" key="1">
    <citation type="submission" date="2016-10" db="EMBL/GenBank/DDBJ databases">
        <authorList>
            <person name="de Groot N.N."/>
        </authorList>
    </citation>
    <scope>NUCLEOTIDE SEQUENCE [LARGE SCALE GENOMIC DNA]</scope>
    <source>
        <strain evidence="11 12">DSM 15123</strain>
    </source>
</reference>
<evidence type="ECO:0000256" key="9">
    <source>
        <dbReference type="HAMAP-Rule" id="MF_00911"/>
    </source>
</evidence>
<comment type="subunit">
    <text evidence="9">Part of a complex composed of FtsB, FtsL and FtsQ.</text>
</comment>
<dbReference type="OrthoDB" id="9790370at2"/>
<dbReference type="GO" id="GO:0005886">
    <property type="term" value="C:plasma membrane"/>
    <property type="evidence" value="ECO:0007669"/>
    <property type="project" value="UniProtKB-SubCell"/>
</dbReference>
<evidence type="ECO:0000256" key="5">
    <source>
        <dbReference type="ARBA" id="ARBA00022692"/>
    </source>
</evidence>
<dbReference type="Gene3D" id="3.10.20.310">
    <property type="entry name" value="membrane protein fhac"/>
    <property type="match status" value="1"/>
</dbReference>
<evidence type="ECO:0000256" key="4">
    <source>
        <dbReference type="ARBA" id="ARBA00022618"/>
    </source>
</evidence>
<feature type="transmembrane region" description="Helical" evidence="9">
    <location>
        <begin position="20"/>
        <end position="39"/>
    </location>
</feature>
<accession>A0A1H8JCE9</accession>
<evidence type="ECO:0000256" key="8">
    <source>
        <dbReference type="ARBA" id="ARBA00023306"/>
    </source>
</evidence>
<dbReference type="InterPro" id="IPR005548">
    <property type="entry name" value="Cell_div_FtsQ/DivIB_C"/>
</dbReference>
<dbReference type="GO" id="GO:0090529">
    <property type="term" value="P:cell septum assembly"/>
    <property type="evidence" value="ECO:0007669"/>
    <property type="project" value="InterPro"/>
</dbReference>
<dbReference type="PROSITE" id="PS51779">
    <property type="entry name" value="POTRA"/>
    <property type="match status" value="1"/>
</dbReference>
<keyword evidence="2 9" id="KW-1003">Cell membrane</keyword>
<dbReference type="GO" id="GO:0043093">
    <property type="term" value="P:FtsZ-dependent cytokinesis"/>
    <property type="evidence" value="ECO:0007669"/>
    <property type="project" value="UniProtKB-UniRule"/>
</dbReference>
<comment type="similarity">
    <text evidence="9">Belongs to the FtsQ/DivIB family. FtsQ subfamily.</text>
</comment>
<dbReference type="PANTHER" id="PTHR35851">
    <property type="entry name" value="CELL DIVISION PROTEIN FTSQ"/>
    <property type="match status" value="1"/>
</dbReference>
<dbReference type="InterPro" id="IPR045335">
    <property type="entry name" value="FtsQ_C_sf"/>
</dbReference>
<dbReference type="HAMAP" id="MF_00911">
    <property type="entry name" value="FtsQ_subfam"/>
    <property type="match status" value="1"/>
</dbReference>
<evidence type="ECO:0000256" key="2">
    <source>
        <dbReference type="ARBA" id="ARBA00022475"/>
    </source>
</evidence>
<evidence type="ECO:0000313" key="12">
    <source>
        <dbReference type="Proteomes" id="UP000199531"/>
    </source>
</evidence>
<dbReference type="Gene3D" id="3.40.50.11690">
    <property type="entry name" value="Cell division protein FtsQ/DivIB"/>
    <property type="match status" value="1"/>
</dbReference>
<organism evidence="11 12">
    <name type="scientific">Brachymonas denitrificans DSM 15123</name>
    <dbReference type="NCBI Taxonomy" id="1121117"/>
    <lineage>
        <taxon>Bacteria</taxon>
        <taxon>Pseudomonadati</taxon>
        <taxon>Pseudomonadota</taxon>
        <taxon>Betaproteobacteria</taxon>
        <taxon>Burkholderiales</taxon>
        <taxon>Comamonadaceae</taxon>
        <taxon>Brachymonas</taxon>
    </lineage>
</organism>
<keyword evidence="8 9" id="KW-0131">Cell cycle</keyword>
<evidence type="ECO:0000256" key="6">
    <source>
        <dbReference type="ARBA" id="ARBA00022989"/>
    </source>
</evidence>
<keyword evidence="4 9" id="KW-0132">Cell division</keyword>
<dbReference type="AlphaFoldDB" id="A0A1H8JCE9"/>
<proteinExistence type="inferred from homology"/>
<evidence type="ECO:0000313" key="11">
    <source>
        <dbReference type="EMBL" id="SEN78055.1"/>
    </source>
</evidence>
<keyword evidence="7 9" id="KW-0472">Membrane</keyword>
<comment type="subcellular location">
    <subcellularLocation>
        <location evidence="9">Cell inner membrane</location>
        <topology evidence="9">Single-pass type II membrane protein</topology>
    </subcellularLocation>
    <subcellularLocation>
        <location evidence="1">Membrane</location>
    </subcellularLocation>
    <text evidence="9">Localizes to the division septum.</text>
</comment>
<evidence type="ECO:0000256" key="7">
    <source>
        <dbReference type="ARBA" id="ARBA00023136"/>
    </source>
</evidence>
<dbReference type="InterPro" id="IPR034746">
    <property type="entry name" value="POTRA"/>
</dbReference>
<dbReference type="RefSeq" id="WP_091817420.1">
    <property type="nucleotide sequence ID" value="NZ_FOCW01000006.1"/>
</dbReference>
<evidence type="ECO:0000256" key="1">
    <source>
        <dbReference type="ARBA" id="ARBA00004370"/>
    </source>
</evidence>